<keyword evidence="1" id="KW-0175">Coiled coil</keyword>
<dbReference type="EMBL" id="HBGY01010982">
    <property type="protein sequence ID" value="CAD9569622.1"/>
    <property type="molecule type" value="Transcribed_RNA"/>
</dbReference>
<proteinExistence type="predicted"/>
<feature type="compositionally biased region" description="Low complexity" evidence="2">
    <location>
        <begin position="1"/>
        <end position="14"/>
    </location>
</feature>
<evidence type="ECO:0000256" key="2">
    <source>
        <dbReference type="SAM" id="MobiDB-lite"/>
    </source>
</evidence>
<evidence type="ECO:0000256" key="1">
    <source>
        <dbReference type="SAM" id="Coils"/>
    </source>
</evidence>
<dbReference type="EMBL" id="HBGY01010983">
    <property type="protein sequence ID" value="CAD9569624.1"/>
    <property type="molecule type" value="Transcribed_RNA"/>
</dbReference>
<reference evidence="3" key="1">
    <citation type="submission" date="2021-01" db="EMBL/GenBank/DDBJ databases">
        <authorList>
            <person name="Corre E."/>
            <person name="Pelletier E."/>
            <person name="Niang G."/>
            <person name="Scheremetjew M."/>
            <person name="Finn R."/>
            <person name="Kale V."/>
            <person name="Holt S."/>
            <person name="Cochrane G."/>
            <person name="Meng A."/>
            <person name="Brown T."/>
            <person name="Cohen L."/>
        </authorList>
    </citation>
    <scope>NUCLEOTIDE SEQUENCE</scope>
    <source>
        <strain evidence="3">B650</strain>
    </source>
</reference>
<gene>
    <name evidence="3" type="ORF">LDAN0321_LOCUS6936</name>
    <name evidence="4" type="ORF">LDAN0321_LOCUS6937</name>
</gene>
<dbReference type="Gene3D" id="6.10.250.2560">
    <property type="match status" value="1"/>
</dbReference>
<accession>A0A6U2N2L7</accession>
<name>A0A6U2N2L7_9STRA</name>
<feature type="region of interest" description="Disordered" evidence="2">
    <location>
        <begin position="1"/>
        <end position="33"/>
    </location>
</feature>
<sequence length="260" mass="28445">MAGSRSAQSQSAQADGGGGDDSSSNVLSNDSKPRISNHERFINFSGKASSGLGAANFVFTMLFRGFPIAAIPAVATGGNVVTGKIASTAASAQADINLLNKINDELERENDKFRAQNEQLRAEVNRLNEIVEGMEDTQNTLDAITKNQGQSIEEFEEQVEELKEHLRELLEDSKSGLLQNLLTIIISCDVDGDFVIDPEEVDDMIRHIEEAGDFGVNKQLFRDTVERTGGDIQAVLDMCKSILRSDDNSKEEQIFYVKAK</sequence>
<dbReference type="AlphaFoldDB" id="A0A6U2N2L7"/>
<feature type="coiled-coil region" evidence="1">
    <location>
        <begin position="89"/>
        <end position="172"/>
    </location>
</feature>
<protein>
    <submittedName>
        <fullName evidence="3">Uncharacterized protein</fullName>
    </submittedName>
</protein>
<organism evidence="3">
    <name type="scientific">Leptocylindrus danicus</name>
    <dbReference type="NCBI Taxonomy" id="163516"/>
    <lineage>
        <taxon>Eukaryota</taxon>
        <taxon>Sar</taxon>
        <taxon>Stramenopiles</taxon>
        <taxon>Ochrophyta</taxon>
        <taxon>Bacillariophyta</taxon>
        <taxon>Coscinodiscophyceae</taxon>
        <taxon>Chaetocerotophycidae</taxon>
        <taxon>Leptocylindrales</taxon>
        <taxon>Leptocylindraceae</taxon>
        <taxon>Leptocylindrus</taxon>
    </lineage>
</organism>
<evidence type="ECO:0000313" key="4">
    <source>
        <dbReference type="EMBL" id="CAD9569624.1"/>
    </source>
</evidence>
<evidence type="ECO:0000313" key="3">
    <source>
        <dbReference type="EMBL" id="CAD9569622.1"/>
    </source>
</evidence>